<keyword evidence="2 12" id="KW-0639">Primosome</keyword>
<accession>A0A243W6E6</accession>
<dbReference type="InterPro" id="IPR027417">
    <property type="entry name" value="P-loop_NTPase"/>
</dbReference>
<dbReference type="Gene3D" id="1.10.860.10">
    <property type="entry name" value="DNAb Helicase, Chain A"/>
    <property type="match status" value="1"/>
</dbReference>
<comment type="similarity">
    <text evidence="1 12">Belongs to the helicase family. DnaB subfamily.</text>
</comment>
<name>A0A243W6E6_9BACT</name>
<dbReference type="GO" id="GO:0043139">
    <property type="term" value="F:5'-3' DNA helicase activity"/>
    <property type="evidence" value="ECO:0007669"/>
    <property type="project" value="UniProtKB-EC"/>
</dbReference>
<dbReference type="SUPFAM" id="SSF48024">
    <property type="entry name" value="N-terminal domain of DnaB helicase"/>
    <property type="match status" value="1"/>
</dbReference>
<comment type="caution">
    <text evidence="14">The sequence shown here is derived from an EMBL/GenBank/DDBJ whole genome shotgun (WGS) entry which is preliminary data.</text>
</comment>
<dbReference type="GO" id="GO:0005524">
    <property type="term" value="F:ATP binding"/>
    <property type="evidence" value="ECO:0007669"/>
    <property type="project" value="UniProtKB-UniRule"/>
</dbReference>
<comment type="function">
    <text evidence="12">The main replicative DNA helicase, it participates in initiation and elongation during chromosome replication. Travels ahead of the DNA replisome, separating dsDNA into templates for DNA synthesis. A processive ATP-dependent 5'-3' DNA helicase it has DNA-dependent ATPase activity.</text>
</comment>
<keyword evidence="9" id="KW-0413">Isomerase</keyword>
<dbReference type="InterPro" id="IPR007694">
    <property type="entry name" value="DNA_helicase_DnaB-like_C"/>
</dbReference>
<keyword evidence="8 12" id="KW-0238">DNA-binding</keyword>
<dbReference type="PROSITE" id="PS51199">
    <property type="entry name" value="SF4_HELICASE"/>
    <property type="match status" value="1"/>
</dbReference>
<evidence type="ECO:0000256" key="6">
    <source>
        <dbReference type="ARBA" id="ARBA00022806"/>
    </source>
</evidence>
<dbReference type="SUPFAM" id="SSF52540">
    <property type="entry name" value="P-loop containing nucleoside triphosphate hydrolases"/>
    <property type="match status" value="1"/>
</dbReference>
<dbReference type="Pfam" id="PF03796">
    <property type="entry name" value="DnaB_C"/>
    <property type="match status" value="1"/>
</dbReference>
<dbReference type="GO" id="GO:0005829">
    <property type="term" value="C:cytosol"/>
    <property type="evidence" value="ECO:0007669"/>
    <property type="project" value="TreeGrafter"/>
</dbReference>
<evidence type="ECO:0000256" key="2">
    <source>
        <dbReference type="ARBA" id="ARBA00022515"/>
    </source>
</evidence>
<dbReference type="GO" id="GO:0016887">
    <property type="term" value="F:ATP hydrolysis activity"/>
    <property type="evidence" value="ECO:0007669"/>
    <property type="project" value="RHEA"/>
</dbReference>
<dbReference type="GO" id="GO:1990077">
    <property type="term" value="C:primosome complex"/>
    <property type="evidence" value="ECO:0007669"/>
    <property type="project" value="UniProtKB-UniRule"/>
</dbReference>
<dbReference type="InterPro" id="IPR007693">
    <property type="entry name" value="DNA_helicase_DnaB-like_N"/>
</dbReference>
<dbReference type="PANTHER" id="PTHR30153">
    <property type="entry name" value="REPLICATIVE DNA HELICASE DNAB"/>
    <property type="match status" value="1"/>
</dbReference>
<evidence type="ECO:0000256" key="3">
    <source>
        <dbReference type="ARBA" id="ARBA00022705"/>
    </source>
</evidence>
<sequence length="456" mass="49917">MNPQPYTHVAPHDDNLEKAVLGAMLLEVAGLRTGLTLLRSNEEVFYQPAHRLVFRAIERLFNAGQAVDLISINRQLDHDGTLTRAGGSAEVAELSVRVHSAAHLPTHCLQLLELYTKRKVAEIGRQLVDRAYDLTQDSLALLGQAQQKLNCVHDVLQIRRPQTVGELYLESITAIANATQQRGGLTGVPSGLTSLDKVTGGFQPSDLIIIAARPGMGKTSLALSIARHAAGQGIPGLFLTLEMDNAQLMRKLIATEAGYTTSQLQRGLLEHGLAEVESIQRKTTVLTSLPLYLDDTPSLSISEARAKASRMKADHQIGFIITDYLQLMQDESKNQRSREQEISAISRGLKMLAKELNIPIIALSQLSRDVEKRGGDKRPQLSDLRESGAIEQDADVIIFPYRPEYYGILEDALGVSTRDTTELIIAKHRNGGLDSPVVKSVMSQGQYGDLDLGVVQ</sequence>
<dbReference type="Pfam" id="PF00772">
    <property type="entry name" value="DnaB"/>
    <property type="match status" value="1"/>
</dbReference>
<evidence type="ECO:0000256" key="11">
    <source>
        <dbReference type="NCBIfam" id="TIGR00665"/>
    </source>
</evidence>
<keyword evidence="3 12" id="KW-0235">DNA replication</keyword>
<comment type="catalytic activity">
    <reaction evidence="10 12">
        <text>ATP + H2O = ADP + phosphate + H(+)</text>
        <dbReference type="Rhea" id="RHEA:13065"/>
        <dbReference type="ChEBI" id="CHEBI:15377"/>
        <dbReference type="ChEBI" id="CHEBI:15378"/>
        <dbReference type="ChEBI" id="CHEBI:30616"/>
        <dbReference type="ChEBI" id="CHEBI:43474"/>
        <dbReference type="ChEBI" id="CHEBI:456216"/>
        <dbReference type="EC" id="5.6.2.3"/>
    </reaction>
</comment>
<evidence type="ECO:0000256" key="10">
    <source>
        <dbReference type="ARBA" id="ARBA00048954"/>
    </source>
</evidence>
<keyword evidence="7 12" id="KW-0067">ATP-binding</keyword>
<evidence type="ECO:0000256" key="12">
    <source>
        <dbReference type="RuleBase" id="RU362085"/>
    </source>
</evidence>
<dbReference type="InterPro" id="IPR036185">
    <property type="entry name" value="DNA_heli_DnaB-like_N_sf"/>
</dbReference>
<dbReference type="Proteomes" id="UP000194873">
    <property type="component" value="Unassembled WGS sequence"/>
</dbReference>
<keyword evidence="6 12" id="KW-0347">Helicase</keyword>
<dbReference type="GO" id="GO:0006269">
    <property type="term" value="P:DNA replication, synthesis of primer"/>
    <property type="evidence" value="ECO:0007669"/>
    <property type="project" value="UniProtKB-UniRule"/>
</dbReference>
<dbReference type="EMBL" id="MTSE01000028">
    <property type="protein sequence ID" value="OUJ69924.1"/>
    <property type="molecule type" value="Genomic_DNA"/>
</dbReference>
<evidence type="ECO:0000313" key="15">
    <source>
        <dbReference type="Proteomes" id="UP000194873"/>
    </source>
</evidence>
<dbReference type="EC" id="5.6.2.3" evidence="11 12"/>
<evidence type="ECO:0000256" key="8">
    <source>
        <dbReference type="ARBA" id="ARBA00023125"/>
    </source>
</evidence>
<evidence type="ECO:0000256" key="1">
    <source>
        <dbReference type="ARBA" id="ARBA00008428"/>
    </source>
</evidence>
<keyword evidence="4 12" id="KW-0547">Nucleotide-binding</keyword>
<dbReference type="PANTHER" id="PTHR30153:SF2">
    <property type="entry name" value="REPLICATIVE DNA HELICASE"/>
    <property type="match status" value="1"/>
</dbReference>
<protein>
    <recommendedName>
        <fullName evidence="11 12">Replicative DNA helicase</fullName>
        <ecNumber evidence="11 12">5.6.2.3</ecNumber>
    </recommendedName>
</protein>
<dbReference type="SMART" id="SM00382">
    <property type="entry name" value="AAA"/>
    <property type="match status" value="1"/>
</dbReference>
<evidence type="ECO:0000313" key="14">
    <source>
        <dbReference type="EMBL" id="OUJ69924.1"/>
    </source>
</evidence>
<evidence type="ECO:0000256" key="5">
    <source>
        <dbReference type="ARBA" id="ARBA00022801"/>
    </source>
</evidence>
<dbReference type="InterPro" id="IPR003593">
    <property type="entry name" value="AAA+_ATPase"/>
</dbReference>
<dbReference type="InterPro" id="IPR016136">
    <property type="entry name" value="DNA_helicase_N/primase_C"/>
</dbReference>
<feature type="domain" description="SF4 helicase" evidence="13">
    <location>
        <begin position="181"/>
        <end position="456"/>
    </location>
</feature>
<dbReference type="Gene3D" id="3.40.50.300">
    <property type="entry name" value="P-loop containing nucleotide triphosphate hydrolases"/>
    <property type="match status" value="1"/>
</dbReference>
<dbReference type="OrthoDB" id="9773982at2"/>
<dbReference type="InterPro" id="IPR007692">
    <property type="entry name" value="DNA_helicase_DnaB"/>
</dbReference>
<evidence type="ECO:0000256" key="9">
    <source>
        <dbReference type="ARBA" id="ARBA00023235"/>
    </source>
</evidence>
<dbReference type="RefSeq" id="WP_086596973.1">
    <property type="nucleotide sequence ID" value="NZ_MTSE01000028.1"/>
</dbReference>
<dbReference type="NCBIfam" id="TIGR00665">
    <property type="entry name" value="DnaB"/>
    <property type="match status" value="1"/>
</dbReference>
<keyword evidence="15" id="KW-1185">Reference proteome</keyword>
<proteinExistence type="inferred from homology"/>
<organism evidence="14 15">
    <name type="scientific">Hymenobacter crusticola</name>
    <dbReference type="NCBI Taxonomy" id="1770526"/>
    <lineage>
        <taxon>Bacteria</taxon>
        <taxon>Pseudomonadati</taxon>
        <taxon>Bacteroidota</taxon>
        <taxon>Cytophagia</taxon>
        <taxon>Cytophagales</taxon>
        <taxon>Hymenobacteraceae</taxon>
        <taxon>Hymenobacter</taxon>
    </lineage>
</organism>
<evidence type="ECO:0000256" key="4">
    <source>
        <dbReference type="ARBA" id="ARBA00022741"/>
    </source>
</evidence>
<reference evidence="14 15" key="1">
    <citation type="submission" date="2017-01" db="EMBL/GenBank/DDBJ databases">
        <title>A new Hymenobacter.</title>
        <authorList>
            <person name="Liang Y."/>
            <person name="Feng F."/>
        </authorList>
    </citation>
    <scope>NUCLEOTIDE SEQUENCE [LARGE SCALE GENOMIC DNA]</scope>
    <source>
        <strain evidence="14">MIMBbqt21</strain>
    </source>
</reference>
<dbReference type="CDD" id="cd00984">
    <property type="entry name" value="DnaB_C"/>
    <property type="match status" value="1"/>
</dbReference>
<dbReference type="GO" id="GO:0003677">
    <property type="term" value="F:DNA binding"/>
    <property type="evidence" value="ECO:0007669"/>
    <property type="project" value="UniProtKB-UniRule"/>
</dbReference>
<evidence type="ECO:0000259" key="13">
    <source>
        <dbReference type="PROSITE" id="PS51199"/>
    </source>
</evidence>
<evidence type="ECO:0000256" key="7">
    <source>
        <dbReference type="ARBA" id="ARBA00022840"/>
    </source>
</evidence>
<keyword evidence="5 12" id="KW-0378">Hydrolase</keyword>
<dbReference type="AlphaFoldDB" id="A0A243W6E6"/>
<gene>
    <name evidence="14" type="ORF">BXP70_25625</name>
</gene>